<evidence type="ECO:0000256" key="8">
    <source>
        <dbReference type="NCBIfam" id="TIGR03303"/>
    </source>
</evidence>
<feature type="signal peptide" evidence="9">
    <location>
        <begin position="1"/>
        <end position="29"/>
    </location>
</feature>
<evidence type="ECO:0000313" key="12">
    <source>
        <dbReference type="Proteomes" id="UP000308901"/>
    </source>
</evidence>
<dbReference type="Pfam" id="PF07244">
    <property type="entry name" value="POTRA"/>
    <property type="match status" value="4"/>
</dbReference>
<evidence type="ECO:0000256" key="9">
    <source>
        <dbReference type="SAM" id="SignalP"/>
    </source>
</evidence>
<protein>
    <recommendedName>
        <fullName evidence="8">Outer membrane protein assembly factor BamA</fullName>
    </recommendedName>
</protein>
<keyword evidence="7" id="KW-0998">Cell outer membrane</keyword>
<dbReference type="PIRSF" id="PIRSF006076">
    <property type="entry name" value="OM_assembly_OMP85"/>
    <property type="match status" value="1"/>
</dbReference>
<evidence type="ECO:0000259" key="10">
    <source>
        <dbReference type="PROSITE" id="PS51779"/>
    </source>
</evidence>
<proteinExistence type="predicted"/>
<dbReference type="InterPro" id="IPR000184">
    <property type="entry name" value="Bac_surfAg_D15"/>
</dbReference>
<keyword evidence="6" id="KW-0472">Membrane</keyword>
<dbReference type="Gene3D" id="3.10.20.310">
    <property type="entry name" value="membrane protein fhac"/>
    <property type="match status" value="5"/>
</dbReference>
<evidence type="ECO:0000256" key="6">
    <source>
        <dbReference type="ARBA" id="ARBA00023136"/>
    </source>
</evidence>
<name>A0A5R8XXW6_9BACT</name>
<keyword evidence="2" id="KW-1134">Transmembrane beta strand</keyword>
<evidence type="ECO:0000256" key="7">
    <source>
        <dbReference type="ARBA" id="ARBA00023237"/>
    </source>
</evidence>
<dbReference type="AlphaFoldDB" id="A0A5R8XXW6"/>
<feature type="domain" description="POTRA" evidence="10">
    <location>
        <begin position="98"/>
        <end position="177"/>
    </location>
</feature>
<dbReference type="InterPro" id="IPR039910">
    <property type="entry name" value="D15-like"/>
</dbReference>
<dbReference type="OrthoDB" id="9803054at2"/>
<reference evidence="11 12" key="1">
    <citation type="submission" date="2019-05" db="EMBL/GenBank/DDBJ databases">
        <title>Arcobacter sp. nov., isolated from sea sediment.</title>
        <authorList>
            <person name="Kim W."/>
        </authorList>
    </citation>
    <scope>NUCLEOTIDE SEQUENCE [LARGE SCALE GENOMIC DNA]</scope>
    <source>
        <strain evidence="11 12">CAU 1517</strain>
    </source>
</reference>
<keyword evidence="4 9" id="KW-0732">Signal</keyword>
<dbReference type="InterPro" id="IPR023707">
    <property type="entry name" value="OM_assembly_BamA"/>
</dbReference>
<feature type="chain" id="PRO_5024455214" description="Outer membrane protein assembly factor BamA" evidence="9">
    <location>
        <begin position="30"/>
        <end position="761"/>
    </location>
</feature>
<evidence type="ECO:0000256" key="2">
    <source>
        <dbReference type="ARBA" id="ARBA00022452"/>
    </source>
</evidence>
<dbReference type="NCBIfam" id="TIGR03303">
    <property type="entry name" value="OM_YaeT"/>
    <property type="match status" value="1"/>
</dbReference>
<gene>
    <name evidence="11" type="primary">bamA</name>
    <name evidence="11" type="ORF">FDK22_14385</name>
</gene>
<keyword evidence="12" id="KW-1185">Reference proteome</keyword>
<dbReference type="PANTHER" id="PTHR12815:SF23">
    <property type="entry name" value="OUTER MEMBRANE PROTEIN ASSEMBLY FACTOR BAMA"/>
    <property type="match status" value="1"/>
</dbReference>
<feature type="domain" description="POTRA" evidence="10">
    <location>
        <begin position="355"/>
        <end position="427"/>
    </location>
</feature>
<evidence type="ECO:0000256" key="4">
    <source>
        <dbReference type="ARBA" id="ARBA00022729"/>
    </source>
</evidence>
<dbReference type="Gene3D" id="2.40.160.50">
    <property type="entry name" value="membrane protein fhac: a member of the omp85/tpsb transporter family"/>
    <property type="match status" value="1"/>
</dbReference>
<accession>A0A5R8XXW6</accession>
<organism evidence="11 12">
    <name type="scientific">Arcobacter arenosus</name>
    <dbReference type="NCBI Taxonomy" id="2576037"/>
    <lineage>
        <taxon>Bacteria</taxon>
        <taxon>Pseudomonadati</taxon>
        <taxon>Campylobacterota</taxon>
        <taxon>Epsilonproteobacteria</taxon>
        <taxon>Campylobacterales</taxon>
        <taxon>Arcobacteraceae</taxon>
        <taxon>Arcobacter</taxon>
    </lineage>
</organism>
<sequence length="761" mass="86702">MLKIFSIIRITVKRKSILFSMALASLLQAEQITSIEYVNLTKISTSIANDTLGVRIGEELDPNKVNKAIKEFYKYNYFDDITASIDNGKLKILFKEKPSIANVDITGYKQREDDIEVLKNQIGIKKGRMYSTKLIKDSKEALLKELEKEGYINSVVEVDIENLSEDAVSVTFNVNKGDEIVIKKVNYFGSKNLESSQFEKVTANKEQEMLSWLPIFNDGELKAEELQYDSRRIQELYFENGYLDAKVQNPFLEVDFASNQADLDFYIDEGIQYKTNSITIYLNQEILDPKDIYPELKLKKDKVFNVKMLRRDANYIKNMVADRGYAFTQVNYDIKKDEKNGTADIIFNVIPGDVVSIRDVKISGNSRTLDRVIRRNVYLAPGDLYNQTDYNDSINKLRRSGFFEDVSIEQKRVSADTMDIIVKVKEAPTGNIILGGGYGSYDGFMLSGSLNEKNLFGSGIGFSFSGDISEKTQDFSINLSNPSIRDSKYSGQIEIHADSTEINNDVYDLDKQSNGFSVTVGREIIRNLRAGLTYRFDSITEDYTYEDGFVFDPTKKYYEDQEYTTSSLTPYFSFDNTNDYYNPTEGFKLGSSLEYAGLGGDSKYIKSSSYLKTFYSLEDKFDLNWIFRYKLQAKILIDNGQINQGDSLYLGGTKSLRGYKSYAFGPNNDDGIIEDPYKMMAANSFEVSFPLIEDMKMRWGLFYDYGMIGQDGFDDIQRSSTGALFEWVSPFGPLTLIFAQPIDNEDTDDISNFEFSLGSTF</sequence>
<evidence type="ECO:0000256" key="5">
    <source>
        <dbReference type="ARBA" id="ARBA00022737"/>
    </source>
</evidence>
<comment type="caution">
    <text evidence="11">The sequence shown here is derived from an EMBL/GenBank/DDBJ whole genome shotgun (WGS) entry which is preliminary data.</text>
</comment>
<keyword evidence="3" id="KW-0812">Transmembrane</keyword>
<dbReference type="Proteomes" id="UP000308901">
    <property type="component" value="Unassembled WGS sequence"/>
</dbReference>
<dbReference type="PROSITE" id="PS51779">
    <property type="entry name" value="POTRA"/>
    <property type="match status" value="2"/>
</dbReference>
<dbReference type="PANTHER" id="PTHR12815">
    <property type="entry name" value="SORTING AND ASSEMBLY MACHINERY SAMM50 PROTEIN FAMILY MEMBER"/>
    <property type="match status" value="1"/>
</dbReference>
<dbReference type="GO" id="GO:0071709">
    <property type="term" value="P:membrane assembly"/>
    <property type="evidence" value="ECO:0007669"/>
    <property type="project" value="InterPro"/>
</dbReference>
<dbReference type="InterPro" id="IPR034746">
    <property type="entry name" value="POTRA"/>
</dbReference>
<dbReference type="EMBL" id="VANU01000007">
    <property type="protein sequence ID" value="TLP35836.1"/>
    <property type="molecule type" value="Genomic_DNA"/>
</dbReference>
<dbReference type="Pfam" id="PF01103">
    <property type="entry name" value="Omp85"/>
    <property type="match status" value="1"/>
</dbReference>
<evidence type="ECO:0000256" key="3">
    <source>
        <dbReference type="ARBA" id="ARBA00022692"/>
    </source>
</evidence>
<evidence type="ECO:0000313" key="11">
    <source>
        <dbReference type="EMBL" id="TLP35836.1"/>
    </source>
</evidence>
<dbReference type="InterPro" id="IPR010827">
    <property type="entry name" value="BamA/TamA_POTRA"/>
</dbReference>
<comment type="subcellular location">
    <subcellularLocation>
        <location evidence="1">Membrane</location>
    </subcellularLocation>
</comment>
<dbReference type="GO" id="GO:0009279">
    <property type="term" value="C:cell outer membrane"/>
    <property type="evidence" value="ECO:0007669"/>
    <property type="project" value="UniProtKB-UniRule"/>
</dbReference>
<evidence type="ECO:0000256" key="1">
    <source>
        <dbReference type="ARBA" id="ARBA00004370"/>
    </source>
</evidence>
<keyword evidence="5" id="KW-0677">Repeat</keyword>